<dbReference type="EMBL" id="KN826295">
    <property type="protein sequence ID" value="KIK79380.1"/>
    <property type="molecule type" value="Genomic_DNA"/>
</dbReference>
<evidence type="ECO:0000313" key="2">
    <source>
        <dbReference type="EMBL" id="KIK79380.1"/>
    </source>
</evidence>
<name>A0A0D0DLY3_9AGAM</name>
<accession>A0A0D0DLY3</accession>
<protein>
    <submittedName>
        <fullName evidence="2">Uncharacterized protein</fullName>
    </submittedName>
</protein>
<gene>
    <name evidence="2" type="ORF">PAXRUDRAFT_834134</name>
</gene>
<feature type="compositionally biased region" description="Basic and acidic residues" evidence="1">
    <location>
        <begin position="43"/>
        <end position="53"/>
    </location>
</feature>
<dbReference type="InParanoid" id="A0A0D0DLY3"/>
<dbReference type="AlphaFoldDB" id="A0A0D0DLY3"/>
<sequence length="59" mass="6614">MLQVDESKVLQCGHSTSSPGSPRSRSEDDEPDPTFHQALHNDNAGRSRIERRTPNARKN</sequence>
<dbReference type="Proteomes" id="UP000054538">
    <property type="component" value="Unassembled WGS sequence"/>
</dbReference>
<dbReference type="HOGENOM" id="CLU_2961480_0_0_1"/>
<evidence type="ECO:0000256" key="1">
    <source>
        <dbReference type="SAM" id="MobiDB-lite"/>
    </source>
</evidence>
<feature type="region of interest" description="Disordered" evidence="1">
    <location>
        <begin position="1"/>
        <end position="59"/>
    </location>
</feature>
<reference evidence="3" key="2">
    <citation type="submission" date="2015-01" db="EMBL/GenBank/DDBJ databases">
        <title>Evolutionary Origins and Diversification of the Mycorrhizal Mutualists.</title>
        <authorList>
            <consortium name="DOE Joint Genome Institute"/>
            <consortium name="Mycorrhizal Genomics Consortium"/>
            <person name="Kohler A."/>
            <person name="Kuo A."/>
            <person name="Nagy L.G."/>
            <person name="Floudas D."/>
            <person name="Copeland A."/>
            <person name="Barry K.W."/>
            <person name="Cichocki N."/>
            <person name="Veneault-Fourrey C."/>
            <person name="LaButti K."/>
            <person name="Lindquist E.A."/>
            <person name="Lipzen A."/>
            <person name="Lundell T."/>
            <person name="Morin E."/>
            <person name="Murat C."/>
            <person name="Riley R."/>
            <person name="Ohm R."/>
            <person name="Sun H."/>
            <person name="Tunlid A."/>
            <person name="Henrissat B."/>
            <person name="Grigoriev I.V."/>
            <person name="Hibbett D.S."/>
            <person name="Martin F."/>
        </authorList>
    </citation>
    <scope>NUCLEOTIDE SEQUENCE [LARGE SCALE GENOMIC DNA]</scope>
    <source>
        <strain evidence="3">Ve08.2h10</strain>
    </source>
</reference>
<proteinExistence type="predicted"/>
<reference evidence="2 3" key="1">
    <citation type="submission" date="2014-04" db="EMBL/GenBank/DDBJ databases">
        <authorList>
            <consortium name="DOE Joint Genome Institute"/>
            <person name="Kuo A."/>
            <person name="Kohler A."/>
            <person name="Jargeat P."/>
            <person name="Nagy L.G."/>
            <person name="Floudas D."/>
            <person name="Copeland A."/>
            <person name="Barry K.W."/>
            <person name="Cichocki N."/>
            <person name="Veneault-Fourrey C."/>
            <person name="LaButti K."/>
            <person name="Lindquist E.A."/>
            <person name="Lipzen A."/>
            <person name="Lundell T."/>
            <person name="Morin E."/>
            <person name="Murat C."/>
            <person name="Sun H."/>
            <person name="Tunlid A."/>
            <person name="Henrissat B."/>
            <person name="Grigoriev I.V."/>
            <person name="Hibbett D.S."/>
            <person name="Martin F."/>
            <person name="Nordberg H.P."/>
            <person name="Cantor M.N."/>
            <person name="Hua S.X."/>
        </authorList>
    </citation>
    <scope>NUCLEOTIDE SEQUENCE [LARGE SCALE GENOMIC DNA]</scope>
    <source>
        <strain evidence="2 3">Ve08.2h10</strain>
    </source>
</reference>
<keyword evidence="3" id="KW-1185">Reference proteome</keyword>
<organism evidence="2 3">
    <name type="scientific">Paxillus rubicundulus Ve08.2h10</name>
    <dbReference type="NCBI Taxonomy" id="930991"/>
    <lineage>
        <taxon>Eukaryota</taxon>
        <taxon>Fungi</taxon>
        <taxon>Dikarya</taxon>
        <taxon>Basidiomycota</taxon>
        <taxon>Agaricomycotina</taxon>
        <taxon>Agaricomycetes</taxon>
        <taxon>Agaricomycetidae</taxon>
        <taxon>Boletales</taxon>
        <taxon>Paxilineae</taxon>
        <taxon>Paxillaceae</taxon>
        <taxon>Paxillus</taxon>
    </lineage>
</organism>
<evidence type="ECO:0000313" key="3">
    <source>
        <dbReference type="Proteomes" id="UP000054538"/>
    </source>
</evidence>